<dbReference type="Proteomes" id="UP001595916">
    <property type="component" value="Unassembled WGS sequence"/>
</dbReference>
<dbReference type="PROSITE" id="PS51736">
    <property type="entry name" value="RECOMBINASES_3"/>
    <property type="match status" value="1"/>
</dbReference>
<dbReference type="PANTHER" id="PTHR30461">
    <property type="entry name" value="DNA-INVERTASE FROM LAMBDOID PROPHAGE"/>
    <property type="match status" value="1"/>
</dbReference>
<evidence type="ECO:0000256" key="3">
    <source>
        <dbReference type="ARBA" id="ARBA00023125"/>
    </source>
</evidence>
<keyword evidence="3" id="KW-0238">DNA-binding</keyword>
<evidence type="ECO:0000313" key="8">
    <source>
        <dbReference type="Proteomes" id="UP001595916"/>
    </source>
</evidence>
<dbReference type="SUPFAM" id="SSF53041">
    <property type="entry name" value="Resolvase-like"/>
    <property type="match status" value="1"/>
</dbReference>
<dbReference type="Gene3D" id="3.40.50.1390">
    <property type="entry name" value="Resolvase, N-terminal catalytic domain"/>
    <property type="match status" value="1"/>
</dbReference>
<dbReference type="InterPro" id="IPR006119">
    <property type="entry name" value="Resolv_N"/>
</dbReference>
<dbReference type="InterPro" id="IPR036162">
    <property type="entry name" value="Resolvase-like_N_sf"/>
</dbReference>
<evidence type="ECO:0000259" key="6">
    <source>
        <dbReference type="PROSITE" id="PS51736"/>
    </source>
</evidence>
<dbReference type="CDD" id="cd03768">
    <property type="entry name" value="SR_ResInv"/>
    <property type="match status" value="1"/>
</dbReference>
<feature type="domain" description="Resolvase/invertase-type recombinase catalytic" evidence="6">
    <location>
        <begin position="1"/>
        <end position="149"/>
    </location>
</feature>
<dbReference type="PANTHER" id="PTHR30461:SF26">
    <property type="entry name" value="RESOLVASE HOMOLOG YNEB"/>
    <property type="match status" value="1"/>
</dbReference>
<proteinExistence type="inferred from homology"/>
<dbReference type="EMBL" id="JBHSHL010000005">
    <property type="protein sequence ID" value="MFC4803766.1"/>
    <property type="molecule type" value="Genomic_DNA"/>
</dbReference>
<accession>A0ABV9QM57</accession>
<keyword evidence="8" id="KW-1185">Reference proteome</keyword>
<sequence>MKFGYIRVSTEEQNEERQINELLKHEVDRRNIFLDKISGTVEEKKNYILLKYKLREGDELYIHELDRLGRNKKEVKEELEKLKQAGILVRILDIPTTMMDFSEFGELQKSIMEMVNNILIEVLSTQAETELAKIKKRQAEGIAIAKRKGKYQGGKKKELPSNFGKLYGRWKNKEIKATEFCQLAGYKSRTSLYEKIRQYEEEQNLERSFKTHREDIDRSNQI</sequence>
<dbReference type="RefSeq" id="WP_379787224.1">
    <property type="nucleotide sequence ID" value="NZ_JBHSHL010000005.1"/>
</dbReference>
<evidence type="ECO:0000256" key="4">
    <source>
        <dbReference type="ARBA" id="ARBA00023172"/>
    </source>
</evidence>
<dbReference type="SMART" id="SM00857">
    <property type="entry name" value="Resolvase"/>
    <property type="match status" value="1"/>
</dbReference>
<gene>
    <name evidence="7" type="ORF">ACFO4R_01595</name>
</gene>
<dbReference type="PROSITE" id="PS00397">
    <property type="entry name" value="RECOMBINASES_1"/>
    <property type="match status" value="1"/>
</dbReference>
<evidence type="ECO:0000313" key="7">
    <source>
        <dbReference type="EMBL" id="MFC4803766.1"/>
    </source>
</evidence>
<comment type="caution">
    <text evidence="7">The sequence shown here is derived from an EMBL/GenBank/DDBJ whole genome shotgun (WGS) entry which is preliminary data.</text>
</comment>
<feature type="active site" description="O-(5'-phospho-DNA)-serine intermediate" evidence="5">
    <location>
        <position position="9"/>
    </location>
</feature>
<protein>
    <submittedName>
        <fullName evidence="7">Recombinase family protein</fullName>
    </submittedName>
</protein>
<dbReference type="Pfam" id="PF00239">
    <property type="entry name" value="Resolvase"/>
    <property type="match status" value="1"/>
</dbReference>
<evidence type="ECO:0000256" key="2">
    <source>
        <dbReference type="ARBA" id="ARBA00022908"/>
    </source>
</evidence>
<comment type="similarity">
    <text evidence="1">Belongs to the site-specific recombinase resolvase family.</text>
</comment>
<organism evidence="7 8">
    <name type="scientific">Filifactor villosus</name>
    <dbReference type="NCBI Taxonomy" id="29374"/>
    <lineage>
        <taxon>Bacteria</taxon>
        <taxon>Bacillati</taxon>
        <taxon>Bacillota</taxon>
        <taxon>Clostridia</taxon>
        <taxon>Peptostreptococcales</taxon>
        <taxon>Filifactoraceae</taxon>
        <taxon>Filifactor</taxon>
    </lineage>
</organism>
<evidence type="ECO:0000256" key="1">
    <source>
        <dbReference type="ARBA" id="ARBA00009913"/>
    </source>
</evidence>
<reference evidence="8" key="1">
    <citation type="journal article" date="2019" name="Int. J. Syst. Evol. Microbiol.">
        <title>The Global Catalogue of Microorganisms (GCM) 10K type strain sequencing project: providing services to taxonomists for standard genome sequencing and annotation.</title>
        <authorList>
            <consortium name="The Broad Institute Genomics Platform"/>
            <consortium name="The Broad Institute Genome Sequencing Center for Infectious Disease"/>
            <person name="Wu L."/>
            <person name="Ma J."/>
        </authorList>
    </citation>
    <scope>NUCLEOTIDE SEQUENCE [LARGE SCALE GENOMIC DNA]</scope>
    <source>
        <strain evidence="8">CCUG 46385</strain>
    </source>
</reference>
<name>A0ABV9QM57_9FIRM</name>
<evidence type="ECO:0000256" key="5">
    <source>
        <dbReference type="PROSITE-ProRule" id="PRU10137"/>
    </source>
</evidence>
<keyword evidence="4" id="KW-0233">DNA recombination</keyword>
<keyword evidence="2" id="KW-0229">DNA integration</keyword>
<dbReference type="InterPro" id="IPR006118">
    <property type="entry name" value="Recombinase_CS"/>
</dbReference>
<dbReference type="InterPro" id="IPR050639">
    <property type="entry name" value="SSR_resolvase"/>
</dbReference>